<dbReference type="PIRSF" id="PIRSF002741">
    <property type="entry name" value="MppA"/>
    <property type="match status" value="1"/>
</dbReference>
<feature type="signal peptide" evidence="4">
    <location>
        <begin position="1"/>
        <end position="38"/>
    </location>
</feature>
<dbReference type="InterPro" id="IPR039424">
    <property type="entry name" value="SBP_5"/>
</dbReference>
<evidence type="ECO:0000256" key="2">
    <source>
        <dbReference type="ARBA" id="ARBA00005695"/>
    </source>
</evidence>
<dbReference type="Gene3D" id="3.10.105.10">
    <property type="entry name" value="Dipeptide-binding Protein, Domain 3"/>
    <property type="match status" value="1"/>
</dbReference>
<organism evidence="6 7">
    <name type="scientific">Belnapia mucosa</name>
    <dbReference type="NCBI Taxonomy" id="2804532"/>
    <lineage>
        <taxon>Bacteria</taxon>
        <taxon>Pseudomonadati</taxon>
        <taxon>Pseudomonadota</taxon>
        <taxon>Alphaproteobacteria</taxon>
        <taxon>Acetobacterales</taxon>
        <taxon>Roseomonadaceae</taxon>
        <taxon>Belnapia</taxon>
    </lineage>
</organism>
<dbReference type="CDD" id="cd08513">
    <property type="entry name" value="PBP2_thermophilic_Hb8_like"/>
    <property type="match status" value="1"/>
</dbReference>
<dbReference type="RefSeq" id="WP_202826893.1">
    <property type="nucleotide sequence ID" value="NZ_JAEUXJ010000007.1"/>
</dbReference>
<dbReference type="PANTHER" id="PTHR30290">
    <property type="entry name" value="PERIPLASMIC BINDING COMPONENT OF ABC TRANSPORTER"/>
    <property type="match status" value="1"/>
</dbReference>
<dbReference type="Gene3D" id="3.90.76.10">
    <property type="entry name" value="Dipeptide-binding Protein, Domain 1"/>
    <property type="match status" value="1"/>
</dbReference>
<comment type="subcellular location">
    <subcellularLocation>
        <location evidence="1">Periplasm</location>
    </subcellularLocation>
</comment>
<reference evidence="6 7" key="1">
    <citation type="submission" date="2021-01" db="EMBL/GenBank/DDBJ databases">
        <title>Belnapia mucosa sp. nov. and Belnapia arida sp. nov., isolated from the Tabernas Desert (Almeria, Spain).</title>
        <authorList>
            <person name="Molina-Menor E."/>
            <person name="Vidal-Verdu A."/>
            <person name="Calonge A."/>
            <person name="Satari L."/>
            <person name="Pereto Magraner J."/>
            <person name="Porcar Miralles M."/>
        </authorList>
    </citation>
    <scope>NUCLEOTIDE SEQUENCE [LARGE SCALE GENOMIC DNA]</scope>
    <source>
        <strain evidence="6 7">T6</strain>
    </source>
</reference>
<gene>
    <name evidence="6" type="ORF">JMJ55_17615</name>
</gene>
<feature type="chain" id="PRO_5045519921" evidence="4">
    <location>
        <begin position="39"/>
        <end position="554"/>
    </location>
</feature>
<keyword evidence="7" id="KW-1185">Reference proteome</keyword>
<protein>
    <submittedName>
        <fullName evidence="6">Peptide ABC transporter substrate-binding protein</fullName>
    </submittedName>
</protein>
<proteinExistence type="inferred from homology"/>
<evidence type="ECO:0000259" key="5">
    <source>
        <dbReference type="Pfam" id="PF00496"/>
    </source>
</evidence>
<feature type="domain" description="Solute-binding protein family 5" evidence="5">
    <location>
        <begin position="94"/>
        <end position="463"/>
    </location>
</feature>
<sequence length="554" mass="61866">MSDPSHPARHPSTTTIPRRGLLLGSAAAALAPAGAALAQPRPPAAPRGQCVLGFSQEFTVAHPLMPANEVDQAVWWNLFSPLWGLDPAGRFYPILAKAVPSLENGGISADGLDWRIELREGVRWHDGQPFTAEDVKFSLALIMNPNFRARGKDGYDRIESVTVEGPQVLRWRLRQPYAPLMSILSQFFIVPAHRLAGAEDPNNTPFHAAPIGTGPFKWAERRTGSHVMLTANRDYFGEGPYLERLVFRYVPDVNVMYTQFRTGELDYIGLLGIPANHYAEARTLRDRVIHVIPRGSVENLTLNLGHPVLREKVVRQALYLSLDTRAITGALYYGLPKEAVTFLPPENWAYNDALPRHEYDPARAARMLDEAGWKPGRDGIRVKDGLRLEFTNSTTTGTELRTQAQQLLAQSWAKIGIAMKIHNLPAAVLWGKFWAESQFDSLMTNTTYTIASDPNVLHRFGSHAIPKRAGYGSNVSQFENARVDELLARGVVLNGIEERRAIYREVQAIIREELPMLPIFQGMQIEGTKAGLMGFENNLHVLANSWNAARWYWA</sequence>
<dbReference type="PANTHER" id="PTHR30290:SF38">
    <property type="entry name" value="D,D-DIPEPTIDE-BINDING PERIPLASMIC PROTEIN DDPA-RELATED"/>
    <property type="match status" value="1"/>
</dbReference>
<evidence type="ECO:0000313" key="6">
    <source>
        <dbReference type="EMBL" id="MBL6457157.1"/>
    </source>
</evidence>
<evidence type="ECO:0000256" key="3">
    <source>
        <dbReference type="ARBA" id="ARBA00022729"/>
    </source>
</evidence>
<dbReference type="InterPro" id="IPR000914">
    <property type="entry name" value="SBP_5_dom"/>
</dbReference>
<dbReference type="Proteomes" id="UP000606490">
    <property type="component" value="Unassembled WGS sequence"/>
</dbReference>
<evidence type="ECO:0000256" key="1">
    <source>
        <dbReference type="ARBA" id="ARBA00004418"/>
    </source>
</evidence>
<accession>A0ABS1V660</accession>
<dbReference type="InterPro" id="IPR006311">
    <property type="entry name" value="TAT_signal"/>
</dbReference>
<dbReference type="InterPro" id="IPR030678">
    <property type="entry name" value="Peptide/Ni-bd"/>
</dbReference>
<comment type="similarity">
    <text evidence="2">Belongs to the bacterial solute-binding protein 5 family.</text>
</comment>
<evidence type="ECO:0000313" key="7">
    <source>
        <dbReference type="Proteomes" id="UP000606490"/>
    </source>
</evidence>
<name>A0ABS1V660_9PROT</name>
<dbReference type="Gene3D" id="3.40.190.10">
    <property type="entry name" value="Periplasmic binding protein-like II"/>
    <property type="match status" value="1"/>
</dbReference>
<dbReference type="Pfam" id="PF00496">
    <property type="entry name" value="SBP_bac_5"/>
    <property type="match status" value="1"/>
</dbReference>
<evidence type="ECO:0000256" key="4">
    <source>
        <dbReference type="SAM" id="SignalP"/>
    </source>
</evidence>
<dbReference type="SUPFAM" id="SSF53850">
    <property type="entry name" value="Periplasmic binding protein-like II"/>
    <property type="match status" value="1"/>
</dbReference>
<dbReference type="EMBL" id="JAEUXJ010000007">
    <property type="protein sequence ID" value="MBL6457157.1"/>
    <property type="molecule type" value="Genomic_DNA"/>
</dbReference>
<keyword evidence="3 4" id="KW-0732">Signal</keyword>
<comment type="caution">
    <text evidence="6">The sequence shown here is derived from an EMBL/GenBank/DDBJ whole genome shotgun (WGS) entry which is preliminary data.</text>
</comment>
<dbReference type="PROSITE" id="PS51318">
    <property type="entry name" value="TAT"/>
    <property type="match status" value="1"/>
</dbReference>